<comment type="similarity">
    <text evidence="1">Belongs to the nematode receptor-like protein sre family.</text>
</comment>
<dbReference type="Pfam" id="PF03125">
    <property type="entry name" value="Sre"/>
    <property type="match status" value="1"/>
</dbReference>
<keyword evidence="2" id="KW-0812">Transmembrane</keyword>
<evidence type="ECO:0000313" key="5">
    <source>
        <dbReference type="WBParaSite" id="NBR_0000646501-mRNA-1"/>
    </source>
</evidence>
<feature type="transmembrane region" description="Helical" evidence="2">
    <location>
        <begin position="108"/>
        <end position="127"/>
    </location>
</feature>
<protein>
    <submittedName>
        <fullName evidence="5">Polysaccharide biosynthesis protein</fullName>
    </submittedName>
</protein>
<dbReference type="InterPro" id="IPR004151">
    <property type="entry name" value="7TM_GPCR_serpentine_rcpt_Sre"/>
</dbReference>
<keyword evidence="2" id="KW-0472">Membrane</keyword>
<evidence type="ECO:0000256" key="2">
    <source>
        <dbReference type="SAM" id="Phobius"/>
    </source>
</evidence>
<feature type="transmembrane region" description="Helical" evidence="2">
    <location>
        <begin position="153"/>
        <end position="178"/>
    </location>
</feature>
<evidence type="ECO:0000313" key="3">
    <source>
        <dbReference type="EMBL" id="VDL70055.1"/>
    </source>
</evidence>
<accession>A0A0N4XUQ9</accession>
<feature type="transmembrane region" description="Helical" evidence="2">
    <location>
        <begin position="51"/>
        <end position="73"/>
    </location>
</feature>
<dbReference type="PANTHER" id="PTHR47518:SF9">
    <property type="entry name" value="SERPENTINE RECEPTOR, CLASS T"/>
    <property type="match status" value="1"/>
</dbReference>
<keyword evidence="4" id="KW-1185">Reference proteome</keyword>
<name>A0A0N4XUQ9_NIPBR</name>
<dbReference type="InterPro" id="IPR052854">
    <property type="entry name" value="Serpentine_rcpt_epsilon"/>
</dbReference>
<dbReference type="GO" id="GO:0007606">
    <property type="term" value="P:sensory perception of chemical stimulus"/>
    <property type="evidence" value="ECO:0007669"/>
    <property type="project" value="InterPro"/>
</dbReference>
<dbReference type="PANTHER" id="PTHR47518">
    <property type="entry name" value="SERPENTINE RECEPTOR CLASS EPSILON-13-RELATED"/>
    <property type="match status" value="1"/>
</dbReference>
<dbReference type="WBParaSite" id="NBR_0000646501-mRNA-1">
    <property type="protein sequence ID" value="NBR_0000646501-mRNA-1"/>
    <property type="gene ID" value="NBR_0000646501"/>
</dbReference>
<gene>
    <name evidence="3" type="ORF">NBR_LOCUS6466</name>
</gene>
<keyword evidence="2" id="KW-1133">Transmembrane helix</keyword>
<evidence type="ECO:0000313" key="4">
    <source>
        <dbReference type="Proteomes" id="UP000271162"/>
    </source>
</evidence>
<dbReference type="AlphaFoldDB" id="A0A0N4XUQ9"/>
<feature type="transmembrane region" description="Helical" evidence="2">
    <location>
        <begin position="21"/>
        <end position="39"/>
    </location>
</feature>
<dbReference type="GO" id="GO:0016020">
    <property type="term" value="C:membrane"/>
    <property type="evidence" value="ECO:0007669"/>
    <property type="project" value="InterPro"/>
</dbReference>
<dbReference type="Proteomes" id="UP000271162">
    <property type="component" value="Unassembled WGS sequence"/>
</dbReference>
<dbReference type="EMBL" id="UYSL01019802">
    <property type="protein sequence ID" value="VDL70055.1"/>
    <property type="molecule type" value="Genomic_DNA"/>
</dbReference>
<feature type="transmembrane region" description="Helical" evidence="2">
    <location>
        <begin position="198"/>
        <end position="218"/>
    </location>
</feature>
<proteinExistence type="inferred from homology"/>
<evidence type="ECO:0000256" key="1">
    <source>
        <dbReference type="ARBA" id="ARBA00006803"/>
    </source>
</evidence>
<sequence>MNSTIDDHAKFMEKLFNSINTGVYTLAIFVFCFLVVLIFTARSLFHPMFSLLFSLIIVGYMTCNALSVSKFYLQLLKLDTENVFSIIDTAYQVVYVYLTCTGGFVSDIIQFALSCIIVTCLALLLLFNRRLTLSTRGVRPLTHRYQITENIRALRLVAPVVLLDTSVCAVDMLGSIAFDVLPNFDAEIYRRESTYLPAYIVLRAAAILLQYGIPVVIVRDKCMRKTVLYFISKLCKISMEEKTAEVRDVLGTVVPKGASQTDYFNYLQQQWTVGFR</sequence>
<organism evidence="5">
    <name type="scientific">Nippostrongylus brasiliensis</name>
    <name type="common">Rat hookworm</name>
    <dbReference type="NCBI Taxonomy" id="27835"/>
    <lineage>
        <taxon>Eukaryota</taxon>
        <taxon>Metazoa</taxon>
        <taxon>Ecdysozoa</taxon>
        <taxon>Nematoda</taxon>
        <taxon>Chromadorea</taxon>
        <taxon>Rhabditida</taxon>
        <taxon>Rhabditina</taxon>
        <taxon>Rhabditomorpha</taxon>
        <taxon>Strongyloidea</taxon>
        <taxon>Heligmosomidae</taxon>
        <taxon>Nippostrongylus</taxon>
    </lineage>
</organism>
<dbReference type="OMA" id="YIRDQWA"/>
<reference evidence="5" key="1">
    <citation type="submission" date="2017-02" db="UniProtKB">
        <authorList>
            <consortium name="WormBaseParasite"/>
        </authorList>
    </citation>
    <scope>IDENTIFICATION</scope>
</reference>
<reference evidence="3 4" key="2">
    <citation type="submission" date="2018-11" db="EMBL/GenBank/DDBJ databases">
        <authorList>
            <consortium name="Pathogen Informatics"/>
        </authorList>
    </citation>
    <scope>NUCLEOTIDE SEQUENCE [LARGE SCALE GENOMIC DNA]</scope>
</reference>